<dbReference type="EMBL" id="JAUSTZ010000008">
    <property type="protein sequence ID" value="MDQ0227166.1"/>
    <property type="molecule type" value="Genomic_DNA"/>
</dbReference>
<dbReference type="Pfam" id="PF13489">
    <property type="entry name" value="Methyltransf_23"/>
    <property type="match status" value="1"/>
</dbReference>
<keyword evidence="2" id="KW-0489">Methyltransferase</keyword>
<dbReference type="CDD" id="cd02440">
    <property type="entry name" value="AdoMet_MTases"/>
    <property type="match status" value="1"/>
</dbReference>
<keyword evidence="1" id="KW-0175">Coiled coil</keyword>
<accession>A0ABT9Z5P9</accession>
<dbReference type="EC" id="2.1.1.64" evidence="2"/>
<dbReference type="GO" id="GO:0102208">
    <property type="term" value="F:2-polyprenyl-6-hydroxyphenol methylase activity"/>
    <property type="evidence" value="ECO:0007669"/>
    <property type="project" value="UniProtKB-EC"/>
</dbReference>
<dbReference type="EC" id="2.1.1.222" evidence="2"/>
<dbReference type="GO" id="GO:0061542">
    <property type="term" value="F:3-demethylubiquinol 3-O-methyltransferase activity"/>
    <property type="evidence" value="ECO:0007669"/>
    <property type="project" value="UniProtKB-EC"/>
</dbReference>
<proteinExistence type="predicted"/>
<keyword evidence="3" id="KW-1185">Reference proteome</keyword>
<dbReference type="InterPro" id="IPR029063">
    <property type="entry name" value="SAM-dependent_MTases_sf"/>
</dbReference>
<sequence>MGKISIDRVNEAYYGDLGTDFSNKTRERVNWIVTHVVGKKILDIGCSQGIVSILLGREGKNIDAIDISSESIDYAKKELEKEHASVQETVNFRVANFMTEPFDNDYDTVLLTEVIEHISDPKSFLEKVSQTIKPDGKLIITVPFGINDFIDHKRTYYYSALVEQLKDFFQIEEFTYLGKWTGVICKLKTEETPSYYTEQAVKDLEQAFYQVEREYINRIKSDLEQMNDLKSQLKTKTEENDEVNELKIVNKTLRNTIDEKEDLIRQLQIETVELLNREETALKAALVKQNKIDELNRQISVLEHRYKVIRKSRFGRVQVKYWELKRRLKKIVGRGKK</sequence>
<evidence type="ECO:0000313" key="2">
    <source>
        <dbReference type="EMBL" id="MDQ0227166.1"/>
    </source>
</evidence>
<feature type="coiled-coil region" evidence="1">
    <location>
        <begin position="216"/>
        <end position="312"/>
    </location>
</feature>
<keyword evidence="2" id="KW-0808">Transferase</keyword>
<evidence type="ECO:0000313" key="3">
    <source>
        <dbReference type="Proteomes" id="UP001232245"/>
    </source>
</evidence>
<dbReference type="PANTHER" id="PTHR43861">
    <property type="entry name" value="TRANS-ACONITATE 2-METHYLTRANSFERASE-RELATED"/>
    <property type="match status" value="1"/>
</dbReference>
<dbReference type="RefSeq" id="WP_307190777.1">
    <property type="nucleotide sequence ID" value="NZ_JAUSTZ010000008.1"/>
</dbReference>
<protein>
    <submittedName>
        <fullName evidence="2">2-polyprenyl-6-hydroxyphenyl methylase/3-demethylubiquinone-9 3-methyltransferase</fullName>
        <ecNumber evidence="2">2.1.1.222</ecNumber>
        <ecNumber evidence="2">2.1.1.64</ecNumber>
    </submittedName>
</protein>
<comment type="caution">
    <text evidence="2">The sequence shown here is derived from an EMBL/GenBank/DDBJ whole genome shotgun (WGS) entry which is preliminary data.</text>
</comment>
<dbReference type="Proteomes" id="UP001232245">
    <property type="component" value="Unassembled WGS sequence"/>
</dbReference>
<dbReference type="GO" id="GO:0032259">
    <property type="term" value="P:methylation"/>
    <property type="evidence" value="ECO:0007669"/>
    <property type="project" value="UniProtKB-KW"/>
</dbReference>
<reference evidence="2 3" key="1">
    <citation type="submission" date="2023-07" db="EMBL/GenBank/DDBJ databases">
        <title>Genomic Encyclopedia of Type Strains, Phase IV (KMG-IV): sequencing the most valuable type-strain genomes for metagenomic binning, comparative biology and taxonomic classification.</title>
        <authorList>
            <person name="Goeker M."/>
        </authorList>
    </citation>
    <scope>NUCLEOTIDE SEQUENCE [LARGE SCALE GENOMIC DNA]</scope>
    <source>
        <strain evidence="2 3">DSM 17723</strain>
    </source>
</reference>
<name>A0ABT9Z5P9_9BACI</name>
<gene>
    <name evidence="2" type="ORF">J2S02_003511</name>
</gene>
<evidence type="ECO:0000256" key="1">
    <source>
        <dbReference type="SAM" id="Coils"/>
    </source>
</evidence>
<dbReference type="Gene3D" id="3.40.50.150">
    <property type="entry name" value="Vaccinia Virus protein VP39"/>
    <property type="match status" value="1"/>
</dbReference>
<dbReference type="SUPFAM" id="SSF53335">
    <property type="entry name" value="S-adenosyl-L-methionine-dependent methyltransferases"/>
    <property type="match status" value="1"/>
</dbReference>
<organism evidence="2 3">
    <name type="scientific">Metabacillus niabensis</name>
    <dbReference type="NCBI Taxonomy" id="324854"/>
    <lineage>
        <taxon>Bacteria</taxon>
        <taxon>Bacillati</taxon>
        <taxon>Bacillota</taxon>
        <taxon>Bacilli</taxon>
        <taxon>Bacillales</taxon>
        <taxon>Bacillaceae</taxon>
        <taxon>Metabacillus</taxon>
    </lineage>
</organism>